<accession>A0AA42LNI8</accession>
<organism evidence="1 2">
    <name type="scientific">Achromobacter spanius</name>
    <dbReference type="NCBI Taxonomy" id="217203"/>
    <lineage>
        <taxon>Bacteria</taxon>
        <taxon>Pseudomonadati</taxon>
        <taxon>Pseudomonadota</taxon>
        <taxon>Betaproteobacteria</taxon>
        <taxon>Burkholderiales</taxon>
        <taxon>Alcaligenaceae</taxon>
        <taxon>Achromobacter</taxon>
    </lineage>
</organism>
<reference evidence="1" key="1">
    <citation type="submission" date="2022-09" db="EMBL/GenBank/DDBJ databases">
        <title>Intensive care unit water sources are persistently colonized with multi-drug resistant bacteria and are the site of extensive horizontal gene transfer of antibiotic resistance genes.</title>
        <authorList>
            <person name="Diorio-Toth L."/>
        </authorList>
    </citation>
    <scope>NUCLEOTIDE SEQUENCE</scope>
    <source>
        <strain evidence="1">GD03843</strain>
    </source>
</reference>
<evidence type="ECO:0000313" key="2">
    <source>
        <dbReference type="Proteomes" id="UP001161094"/>
    </source>
</evidence>
<dbReference type="Proteomes" id="UP001161094">
    <property type="component" value="Unassembled WGS sequence"/>
</dbReference>
<dbReference type="RefSeq" id="WP_279994494.1">
    <property type="nucleotide sequence ID" value="NZ_JAOCDZ010000004.1"/>
</dbReference>
<proteinExistence type="predicted"/>
<evidence type="ECO:0000313" key="1">
    <source>
        <dbReference type="EMBL" id="MDH0735642.1"/>
    </source>
</evidence>
<dbReference type="AlphaFoldDB" id="A0AA42LNI8"/>
<dbReference type="EMBL" id="JAOCDZ010000004">
    <property type="protein sequence ID" value="MDH0735642.1"/>
    <property type="molecule type" value="Genomic_DNA"/>
</dbReference>
<sequence length="49" mass="5778">MDGRPARQPRQFRSVNLIEESEFFYRLIGNFDQYSGIQKPLAVAFKGWI</sequence>
<protein>
    <submittedName>
        <fullName evidence="1">Uncharacterized protein</fullName>
    </submittedName>
</protein>
<comment type="caution">
    <text evidence="1">The sequence shown here is derived from an EMBL/GenBank/DDBJ whole genome shotgun (WGS) entry which is preliminary data.</text>
</comment>
<gene>
    <name evidence="1" type="ORF">N5D93_07465</name>
</gene>
<name>A0AA42LNI8_9BURK</name>